<proteinExistence type="predicted"/>
<feature type="region of interest" description="Disordered" evidence="1">
    <location>
        <begin position="53"/>
        <end position="85"/>
    </location>
</feature>
<keyword evidence="2" id="KW-0732">Signal</keyword>
<organism evidence="3 4">
    <name type="scientific">Lasius niger</name>
    <name type="common">Black garden ant</name>
    <dbReference type="NCBI Taxonomy" id="67767"/>
    <lineage>
        <taxon>Eukaryota</taxon>
        <taxon>Metazoa</taxon>
        <taxon>Ecdysozoa</taxon>
        <taxon>Arthropoda</taxon>
        <taxon>Hexapoda</taxon>
        <taxon>Insecta</taxon>
        <taxon>Pterygota</taxon>
        <taxon>Neoptera</taxon>
        <taxon>Endopterygota</taxon>
        <taxon>Hymenoptera</taxon>
        <taxon>Apocrita</taxon>
        <taxon>Aculeata</taxon>
        <taxon>Formicoidea</taxon>
        <taxon>Formicidae</taxon>
        <taxon>Formicinae</taxon>
        <taxon>Lasius</taxon>
        <taxon>Lasius</taxon>
    </lineage>
</organism>
<evidence type="ECO:0000313" key="3">
    <source>
        <dbReference type="EMBL" id="KMQ93251.1"/>
    </source>
</evidence>
<gene>
    <name evidence="3" type="ORF">RF55_6656</name>
</gene>
<name>A0A0J7KSG1_LASNI</name>
<dbReference type="OrthoDB" id="7697492at2759"/>
<keyword evidence="4" id="KW-1185">Reference proteome</keyword>
<evidence type="ECO:0000256" key="1">
    <source>
        <dbReference type="SAM" id="MobiDB-lite"/>
    </source>
</evidence>
<dbReference type="PaxDb" id="67767-A0A0J7KSG1"/>
<dbReference type="EMBL" id="LBMM01003678">
    <property type="protein sequence ID" value="KMQ93251.1"/>
    <property type="molecule type" value="Genomic_DNA"/>
</dbReference>
<evidence type="ECO:0000313" key="4">
    <source>
        <dbReference type="Proteomes" id="UP000036403"/>
    </source>
</evidence>
<feature type="compositionally biased region" description="Basic and acidic residues" evidence="1">
    <location>
        <begin position="54"/>
        <end position="71"/>
    </location>
</feature>
<dbReference type="Proteomes" id="UP000036403">
    <property type="component" value="Unassembled WGS sequence"/>
</dbReference>
<feature type="chain" id="PRO_5005290412" evidence="2">
    <location>
        <begin position="27"/>
        <end position="257"/>
    </location>
</feature>
<evidence type="ECO:0000256" key="2">
    <source>
        <dbReference type="SAM" id="SignalP"/>
    </source>
</evidence>
<feature type="signal peptide" evidence="2">
    <location>
        <begin position="1"/>
        <end position="26"/>
    </location>
</feature>
<reference evidence="3 4" key="1">
    <citation type="submission" date="2015-04" db="EMBL/GenBank/DDBJ databases">
        <title>Lasius niger genome sequencing.</title>
        <authorList>
            <person name="Konorov E.A."/>
            <person name="Nikitin M.A."/>
            <person name="Kirill M.V."/>
            <person name="Chang P."/>
        </authorList>
    </citation>
    <scope>NUCLEOTIDE SEQUENCE [LARGE SCALE GENOMIC DNA]</scope>
    <source>
        <tissue evidence="3">Whole</tissue>
    </source>
</reference>
<accession>A0A0J7KSG1</accession>
<protein>
    <submittedName>
        <fullName evidence="3">Uncharacterized protein</fullName>
    </submittedName>
</protein>
<comment type="caution">
    <text evidence="3">The sequence shown here is derived from an EMBL/GenBank/DDBJ whole genome shotgun (WGS) entry which is preliminary data.</text>
</comment>
<sequence>MFWIPRESKMRLYAIAMLGLISLVSAKPALLSSVPLTYATPLTSGTQVGISREQTLDRPKVSAAHLDERRTNSANEAGKSVGPRERESFQFVNDSAPLGVDGRVVDTPEVAAAKAAHVAAHVNEKINLANEAARSSGVLDSSRTSDEVILTETVIGPDGRVPNTPKVAAIRGAHVNRKSNPEAGDALARLVEGSLVPLVLGNGVVAALVPVGLDGRPLNVPETPAAPDERPHPANDVRSVDALAVAGPALAYGRLIY</sequence>
<dbReference type="AlphaFoldDB" id="A0A0J7KSG1"/>
<dbReference type="STRING" id="67767.A0A0J7KSG1"/>